<evidence type="ECO:0000313" key="2">
    <source>
        <dbReference type="WBParaSite" id="Pan_g7928.t1"/>
    </source>
</evidence>
<proteinExistence type="predicted"/>
<keyword evidence="1" id="KW-1185">Reference proteome</keyword>
<sequence length="67" mass="6991">MHVYHRSQKDAIINSIDGVVRVPDLVVVSGRIVDVIIPVAAAVLGEAVTLDVSTPNQDSVVVDGATV</sequence>
<reference evidence="2" key="2">
    <citation type="submission" date="2020-10" db="UniProtKB">
        <authorList>
            <consortium name="WormBaseParasite"/>
        </authorList>
    </citation>
    <scope>IDENTIFICATION</scope>
</reference>
<dbReference type="Proteomes" id="UP000492821">
    <property type="component" value="Unassembled WGS sequence"/>
</dbReference>
<protein>
    <submittedName>
        <fullName evidence="2">Baseplate assembly protein</fullName>
    </submittedName>
</protein>
<reference evidence="1" key="1">
    <citation type="journal article" date="2013" name="Genetics">
        <title>The draft genome and transcriptome of Panagrellus redivivus are shaped by the harsh demands of a free-living lifestyle.</title>
        <authorList>
            <person name="Srinivasan J."/>
            <person name="Dillman A.R."/>
            <person name="Macchietto M.G."/>
            <person name="Heikkinen L."/>
            <person name="Lakso M."/>
            <person name="Fracchia K.M."/>
            <person name="Antoshechkin I."/>
            <person name="Mortazavi A."/>
            <person name="Wong G."/>
            <person name="Sternberg P.W."/>
        </authorList>
    </citation>
    <scope>NUCLEOTIDE SEQUENCE [LARGE SCALE GENOMIC DNA]</scope>
    <source>
        <strain evidence="1">MT8872</strain>
    </source>
</reference>
<name>A0A7E4W7V8_PANRE</name>
<dbReference type="AlphaFoldDB" id="A0A7E4W7V8"/>
<evidence type="ECO:0000313" key="1">
    <source>
        <dbReference type="Proteomes" id="UP000492821"/>
    </source>
</evidence>
<accession>A0A7E4W7V8</accession>
<organism evidence="1 2">
    <name type="scientific">Panagrellus redivivus</name>
    <name type="common">Microworm</name>
    <dbReference type="NCBI Taxonomy" id="6233"/>
    <lineage>
        <taxon>Eukaryota</taxon>
        <taxon>Metazoa</taxon>
        <taxon>Ecdysozoa</taxon>
        <taxon>Nematoda</taxon>
        <taxon>Chromadorea</taxon>
        <taxon>Rhabditida</taxon>
        <taxon>Tylenchina</taxon>
        <taxon>Panagrolaimomorpha</taxon>
        <taxon>Panagrolaimoidea</taxon>
        <taxon>Panagrolaimidae</taxon>
        <taxon>Panagrellus</taxon>
    </lineage>
</organism>
<dbReference type="WBParaSite" id="Pan_g7928.t1">
    <property type="protein sequence ID" value="Pan_g7928.t1"/>
    <property type="gene ID" value="Pan_g7928"/>
</dbReference>